<proteinExistence type="predicted"/>
<feature type="transmembrane region" description="Helical" evidence="1">
    <location>
        <begin position="79"/>
        <end position="101"/>
    </location>
</feature>
<protein>
    <submittedName>
        <fullName evidence="2">Uncharacterized protein</fullName>
    </submittedName>
</protein>
<dbReference type="EMBL" id="JHAJ01000098">
    <property type="protein sequence ID" value="KLA45693.1"/>
    <property type="molecule type" value="Genomic_DNA"/>
</dbReference>
<keyword evidence="1" id="KW-0812">Transmembrane</keyword>
<gene>
    <name evidence="2" type="ORF">LRB_1294</name>
</gene>
<name>A0A837IRN4_9LACO</name>
<feature type="transmembrane region" description="Helical" evidence="1">
    <location>
        <begin position="269"/>
        <end position="295"/>
    </location>
</feature>
<sequence length="349" mass="40697">MFIKNIHKYGNKNQYLCVIISPGIVKVNYCNRFIYFERGKRNNKSDGYWMLIRYNFRELVFLQNYAEELRRTYVKSPRISSSILALSITLCVLSITFLISIESFLDPVRFGNDAAMIKELGDELNCTVIETAQYTGMPLRFREKLILSDSQTAECSKKMISNFRVMNDKVIESNTVYKMLDHNVNGAGYSSKDKEYWTNVKVKFRNNLNEYVEARESQMQISRMQHFYQFLSTISWAGLFVFGSLIILIVGYLFAYLKNKWRLFYGSGLAMIISGGLLMTIALFFSLGNTAFGIGDLLYVREICFSMVIMTWVRLQWMFSAMLIIPGFVIFMTSRLKIESLPSYYRFDR</sequence>
<dbReference type="Proteomes" id="UP000035618">
    <property type="component" value="Unassembled WGS sequence"/>
</dbReference>
<dbReference type="AlphaFoldDB" id="A0A837IRN4"/>
<evidence type="ECO:0000256" key="1">
    <source>
        <dbReference type="SAM" id="Phobius"/>
    </source>
</evidence>
<organism evidence="2 3">
    <name type="scientific">Ligilactobacillus ruminis</name>
    <dbReference type="NCBI Taxonomy" id="1623"/>
    <lineage>
        <taxon>Bacteria</taxon>
        <taxon>Bacillati</taxon>
        <taxon>Bacillota</taxon>
        <taxon>Bacilli</taxon>
        <taxon>Lactobacillales</taxon>
        <taxon>Lactobacillaceae</taxon>
        <taxon>Ligilactobacillus</taxon>
    </lineage>
</organism>
<feature type="transmembrane region" description="Helical" evidence="1">
    <location>
        <begin position="234"/>
        <end position="257"/>
    </location>
</feature>
<evidence type="ECO:0000313" key="3">
    <source>
        <dbReference type="Proteomes" id="UP000035618"/>
    </source>
</evidence>
<accession>A0A837IRN4</accession>
<keyword evidence="1" id="KW-0472">Membrane</keyword>
<comment type="caution">
    <text evidence="2">The sequence shown here is derived from an EMBL/GenBank/DDBJ whole genome shotgun (WGS) entry which is preliminary data.</text>
</comment>
<reference evidence="2 3" key="1">
    <citation type="journal article" date="2015" name="BMC Microbiol.">
        <title>Lactobacillus ruminis strains cluster according to their mammalian gut source.</title>
        <authorList>
            <person name="O' Donnell M.M."/>
            <person name="Harris H.M."/>
            <person name="Lynch D.B."/>
            <person name="Ross R.P."/>
            <person name="O'Toole P.W."/>
        </authorList>
    </citation>
    <scope>NUCLEOTIDE SEQUENCE [LARGE SCALE GENOMIC DNA]</scope>
    <source>
        <strain evidence="2 3">ATCC 27780</strain>
    </source>
</reference>
<evidence type="ECO:0000313" key="2">
    <source>
        <dbReference type="EMBL" id="KLA45693.1"/>
    </source>
</evidence>
<keyword evidence="1" id="KW-1133">Transmembrane helix</keyword>
<feature type="transmembrane region" description="Helical" evidence="1">
    <location>
        <begin position="315"/>
        <end position="336"/>
    </location>
</feature>